<dbReference type="Proteomes" id="UP000587760">
    <property type="component" value="Unassembled WGS sequence"/>
</dbReference>
<evidence type="ECO:0000256" key="1">
    <source>
        <dbReference type="ARBA" id="ARBA00022723"/>
    </source>
</evidence>
<dbReference type="InterPro" id="IPR029068">
    <property type="entry name" value="Glyas_Bleomycin-R_OHBP_Dase"/>
</dbReference>
<evidence type="ECO:0000313" key="3">
    <source>
        <dbReference type="EMBL" id="MBB6481412.1"/>
    </source>
</evidence>
<keyword evidence="3" id="KW-0223">Dioxygenase</keyword>
<evidence type="ECO:0000259" key="2">
    <source>
        <dbReference type="PROSITE" id="PS51819"/>
    </source>
</evidence>
<evidence type="ECO:0000313" key="4">
    <source>
        <dbReference type="Proteomes" id="UP000587760"/>
    </source>
</evidence>
<dbReference type="PANTHER" id="PTHR43048:SF3">
    <property type="entry name" value="METHYLMALONYL-COA EPIMERASE, MITOCHONDRIAL"/>
    <property type="match status" value="1"/>
</dbReference>
<dbReference type="EMBL" id="JACHGJ010000006">
    <property type="protein sequence ID" value="MBB6481412.1"/>
    <property type="molecule type" value="Genomic_DNA"/>
</dbReference>
<keyword evidence="3" id="KW-0456">Lyase</keyword>
<organism evidence="3 4">
    <name type="scientific">Spirochaeta isovalerica</name>
    <dbReference type="NCBI Taxonomy" id="150"/>
    <lineage>
        <taxon>Bacteria</taxon>
        <taxon>Pseudomonadati</taxon>
        <taxon>Spirochaetota</taxon>
        <taxon>Spirochaetia</taxon>
        <taxon>Spirochaetales</taxon>
        <taxon>Spirochaetaceae</taxon>
        <taxon>Spirochaeta</taxon>
    </lineage>
</organism>
<dbReference type="SUPFAM" id="SSF54593">
    <property type="entry name" value="Glyoxalase/Bleomycin resistance protein/Dihydroxybiphenyl dioxygenase"/>
    <property type="match status" value="1"/>
</dbReference>
<keyword evidence="1" id="KW-0479">Metal-binding</keyword>
<keyword evidence="4" id="KW-1185">Reference proteome</keyword>
<dbReference type="Gene3D" id="3.10.180.10">
    <property type="entry name" value="2,3-Dihydroxybiphenyl 1,2-Dioxygenase, domain 1"/>
    <property type="match status" value="1"/>
</dbReference>
<name>A0A841RGF3_9SPIO</name>
<dbReference type="GO" id="GO:0004493">
    <property type="term" value="F:methylmalonyl-CoA epimerase activity"/>
    <property type="evidence" value="ECO:0007669"/>
    <property type="project" value="TreeGrafter"/>
</dbReference>
<dbReference type="PANTHER" id="PTHR43048">
    <property type="entry name" value="METHYLMALONYL-COA EPIMERASE"/>
    <property type="match status" value="1"/>
</dbReference>
<comment type="caution">
    <text evidence="3">The sequence shown here is derived from an EMBL/GenBank/DDBJ whole genome shotgun (WGS) entry which is preliminary data.</text>
</comment>
<dbReference type="InterPro" id="IPR051785">
    <property type="entry name" value="MMCE/EMCE_epimerase"/>
</dbReference>
<dbReference type="AlphaFoldDB" id="A0A841RGF3"/>
<dbReference type="GO" id="GO:0046491">
    <property type="term" value="P:L-methylmalonyl-CoA metabolic process"/>
    <property type="evidence" value="ECO:0007669"/>
    <property type="project" value="TreeGrafter"/>
</dbReference>
<dbReference type="GO" id="GO:0051213">
    <property type="term" value="F:dioxygenase activity"/>
    <property type="evidence" value="ECO:0007669"/>
    <property type="project" value="UniProtKB-KW"/>
</dbReference>
<feature type="domain" description="VOC" evidence="2">
    <location>
        <begin position="5"/>
        <end position="142"/>
    </location>
</feature>
<gene>
    <name evidence="3" type="ORF">HNR50_003092</name>
</gene>
<keyword evidence="3" id="KW-0560">Oxidoreductase</keyword>
<dbReference type="PROSITE" id="PS51819">
    <property type="entry name" value="VOC"/>
    <property type="match status" value="1"/>
</dbReference>
<dbReference type="CDD" id="cd06587">
    <property type="entry name" value="VOC"/>
    <property type="match status" value="1"/>
</dbReference>
<reference evidence="3 4" key="1">
    <citation type="submission" date="2020-08" db="EMBL/GenBank/DDBJ databases">
        <title>Genomic Encyclopedia of Type Strains, Phase IV (KMG-IV): sequencing the most valuable type-strain genomes for metagenomic binning, comparative biology and taxonomic classification.</title>
        <authorList>
            <person name="Goeker M."/>
        </authorList>
    </citation>
    <scope>NUCLEOTIDE SEQUENCE [LARGE SCALE GENOMIC DNA]</scope>
    <source>
        <strain evidence="3 4">DSM 2461</strain>
    </source>
</reference>
<sequence length="173" mass="19594">MKVKSLSHVGLTVSDFEAAVRWYHDKFGCRLIDDNTLPPAQVTALKDLYGLENSSIKLGFLRVPGGGVVEIFEFEEKLEPERTRWNRPGPTHITFDVKNVPKWYKKLKGEGIDFFSEPQNTKGADWVFLKDPDGNLIELIDMKMNNTIIKSFIGAIAASLFGRSKYKAYYAST</sequence>
<dbReference type="InterPro" id="IPR037523">
    <property type="entry name" value="VOC_core"/>
</dbReference>
<dbReference type="Pfam" id="PF00903">
    <property type="entry name" value="Glyoxalase"/>
    <property type="match status" value="1"/>
</dbReference>
<protein>
    <submittedName>
        <fullName evidence="3">Catechol 2,3-dioxygenase-like lactoylglutathione lyase family enzyme</fullName>
    </submittedName>
</protein>
<dbReference type="InterPro" id="IPR004360">
    <property type="entry name" value="Glyas_Fos-R_dOase_dom"/>
</dbReference>
<proteinExistence type="predicted"/>
<accession>A0A841RGF3</accession>
<dbReference type="RefSeq" id="WP_184747660.1">
    <property type="nucleotide sequence ID" value="NZ_JACHGJ010000006.1"/>
</dbReference>
<dbReference type="GO" id="GO:0016829">
    <property type="term" value="F:lyase activity"/>
    <property type="evidence" value="ECO:0007669"/>
    <property type="project" value="UniProtKB-KW"/>
</dbReference>
<dbReference type="GO" id="GO:0046872">
    <property type="term" value="F:metal ion binding"/>
    <property type="evidence" value="ECO:0007669"/>
    <property type="project" value="UniProtKB-KW"/>
</dbReference>